<keyword evidence="2" id="KW-1185">Reference proteome</keyword>
<gene>
    <name evidence="1" type="ORF">MC7420_7749</name>
</gene>
<dbReference type="EMBL" id="DS989842">
    <property type="protein sequence ID" value="EDX78011.1"/>
    <property type="molecule type" value="Genomic_DNA"/>
</dbReference>
<protein>
    <submittedName>
        <fullName evidence="1">Uncharacterized protein</fullName>
    </submittedName>
</protein>
<organism evidence="1 2">
    <name type="scientific">Coleofasciculus chthonoplastes PCC 7420</name>
    <dbReference type="NCBI Taxonomy" id="118168"/>
    <lineage>
        <taxon>Bacteria</taxon>
        <taxon>Bacillati</taxon>
        <taxon>Cyanobacteriota</taxon>
        <taxon>Cyanophyceae</taxon>
        <taxon>Coleofasciculales</taxon>
        <taxon>Coleofasciculaceae</taxon>
        <taxon>Coleofasciculus</taxon>
    </lineage>
</organism>
<proteinExistence type="predicted"/>
<sequence>MGFDFAQPTSIPVSTLQLNTNRGGFSYIWVTANGSSETRPYRLKTWSGRV</sequence>
<evidence type="ECO:0000313" key="1">
    <source>
        <dbReference type="EMBL" id="EDX78011.1"/>
    </source>
</evidence>
<dbReference type="AlphaFoldDB" id="B4VJC9"/>
<accession>B4VJC9</accession>
<dbReference type="Proteomes" id="UP000003835">
    <property type="component" value="Unassembled WGS sequence"/>
</dbReference>
<evidence type="ECO:0000313" key="2">
    <source>
        <dbReference type="Proteomes" id="UP000003835"/>
    </source>
</evidence>
<name>B4VJC9_9CYAN</name>
<dbReference type="STRING" id="118168.MC7420_7749"/>
<reference evidence="1 2" key="1">
    <citation type="submission" date="2008-07" db="EMBL/GenBank/DDBJ databases">
        <authorList>
            <person name="Tandeau de Marsac N."/>
            <person name="Ferriera S."/>
            <person name="Johnson J."/>
            <person name="Kravitz S."/>
            <person name="Beeson K."/>
            <person name="Sutton G."/>
            <person name="Rogers Y.-H."/>
            <person name="Friedman R."/>
            <person name="Frazier M."/>
            <person name="Venter J.C."/>
        </authorList>
    </citation>
    <scope>NUCLEOTIDE SEQUENCE [LARGE SCALE GENOMIC DNA]</scope>
    <source>
        <strain evidence="1 2">PCC 7420</strain>
    </source>
</reference>
<dbReference type="HOGENOM" id="CLU_3116716_0_0_3"/>